<gene>
    <name evidence="10" type="ORF">Fmac_014746</name>
</gene>
<comment type="catalytic activity">
    <reaction evidence="1">
        <text>S-ubiquitinyl-[E2 ubiquitin-conjugating enzyme]-L-cysteine + [acceptor protein]-L-lysine = [E2 ubiquitin-conjugating enzyme]-L-cysteine + N(6)-ubiquitinyl-[acceptor protein]-L-lysine.</text>
        <dbReference type="EC" id="2.3.2.27"/>
    </reaction>
</comment>
<dbReference type="Gene3D" id="3.30.40.10">
    <property type="entry name" value="Zinc/RING finger domain, C3HC4 (zinc finger)"/>
    <property type="match status" value="1"/>
</dbReference>
<evidence type="ECO:0000256" key="4">
    <source>
        <dbReference type="ARBA" id="ARBA00022723"/>
    </source>
</evidence>
<accession>A0ABD1MCL6</accession>
<dbReference type="InterPro" id="IPR013083">
    <property type="entry name" value="Znf_RING/FYVE/PHD"/>
</dbReference>
<dbReference type="EC" id="2.3.2.27" evidence="2"/>
<evidence type="ECO:0000256" key="7">
    <source>
        <dbReference type="ARBA" id="ARBA00022833"/>
    </source>
</evidence>
<keyword evidence="4" id="KW-0479">Metal-binding</keyword>
<dbReference type="PROSITE" id="PS50089">
    <property type="entry name" value="ZF_RING_2"/>
    <property type="match status" value="1"/>
</dbReference>
<dbReference type="GO" id="GO:0008270">
    <property type="term" value="F:zinc ion binding"/>
    <property type="evidence" value="ECO:0007669"/>
    <property type="project" value="UniProtKB-KW"/>
</dbReference>
<evidence type="ECO:0000259" key="9">
    <source>
        <dbReference type="PROSITE" id="PS50089"/>
    </source>
</evidence>
<protein>
    <recommendedName>
        <fullName evidence="2">RING-type E3 ubiquitin transferase</fullName>
        <ecNumber evidence="2">2.3.2.27</ecNumber>
    </recommendedName>
</protein>
<dbReference type="GO" id="GO:0061630">
    <property type="term" value="F:ubiquitin protein ligase activity"/>
    <property type="evidence" value="ECO:0007669"/>
    <property type="project" value="UniProtKB-EC"/>
</dbReference>
<sequence length="201" mass="23379">MAMYLGLHFVSQQPSLMILMYLIIKREWMDRSDSPELHALLQYDLKQTGLMNSINLLRQRLGLSEEDITQHIKRENIMVIIDENNPNDKENCAICLEDFEDGEEIGKLDLCAHKFHVQCIKQWLMEKNVCPMCRRKALNINNVENKVLAQDNSEHQTTNPRRQRVNLQRKKEECSECLSAAASIFLRSSSLRYEGNGFLPV</sequence>
<dbReference type="CDD" id="cd16454">
    <property type="entry name" value="RING-H2_PA-TM-RING"/>
    <property type="match status" value="1"/>
</dbReference>
<evidence type="ECO:0000256" key="1">
    <source>
        <dbReference type="ARBA" id="ARBA00000900"/>
    </source>
</evidence>
<dbReference type="PANTHER" id="PTHR22937:SF163">
    <property type="entry name" value="RING-TYPE E3 UBIQUITIN TRANSFERASE"/>
    <property type="match status" value="1"/>
</dbReference>
<keyword evidence="3" id="KW-0808">Transferase</keyword>
<keyword evidence="11" id="KW-1185">Reference proteome</keyword>
<reference evidence="10 11" key="1">
    <citation type="submission" date="2024-08" db="EMBL/GenBank/DDBJ databases">
        <title>Insights into the chromosomal genome structure of Flemingia macrophylla.</title>
        <authorList>
            <person name="Ding Y."/>
            <person name="Zhao Y."/>
            <person name="Bi W."/>
            <person name="Wu M."/>
            <person name="Zhao G."/>
            <person name="Gong Y."/>
            <person name="Li W."/>
            <person name="Zhang P."/>
        </authorList>
    </citation>
    <scope>NUCLEOTIDE SEQUENCE [LARGE SCALE GENOMIC DNA]</scope>
    <source>
        <strain evidence="10">DYQJB</strain>
        <tissue evidence="10">Leaf</tissue>
    </source>
</reference>
<proteinExistence type="predicted"/>
<evidence type="ECO:0000256" key="5">
    <source>
        <dbReference type="ARBA" id="ARBA00022771"/>
    </source>
</evidence>
<evidence type="ECO:0000256" key="3">
    <source>
        <dbReference type="ARBA" id="ARBA00022679"/>
    </source>
</evidence>
<dbReference type="AlphaFoldDB" id="A0ABD1MCL6"/>
<dbReference type="Pfam" id="PF13639">
    <property type="entry name" value="zf-RING_2"/>
    <property type="match status" value="1"/>
</dbReference>
<organism evidence="10 11">
    <name type="scientific">Flemingia macrophylla</name>
    <dbReference type="NCBI Taxonomy" id="520843"/>
    <lineage>
        <taxon>Eukaryota</taxon>
        <taxon>Viridiplantae</taxon>
        <taxon>Streptophyta</taxon>
        <taxon>Embryophyta</taxon>
        <taxon>Tracheophyta</taxon>
        <taxon>Spermatophyta</taxon>
        <taxon>Magnoliopsida</taxon>
        <taxon>eudicotyledons</taxon>
        <taxon>Gunneridae</taxon>
        <taxon>Pentapetalae</taxon>
        <taxon>rosids</taxon>
        <taxon>fabids</taxon>
        <taxon>Fabales</taxon>
        <taxon>Fabaceae</taxon>
        <taxon>Papilionoideae</taxon>
        <taxon>50 kb inversion clade</taxon>
        <taxon>NPAAA clade</taxon>
        <taxon>indigoferoid/millettioid clade</taxon>
        <taxon>Phaseoleae</taxon>
        <taxon>Flemingia</taxon>
    </lineage>
</organism>
<keyword evidence="6" id="KW-0833">Ubl conjugation pathway</keyword>
<evidence type="ECO:0000256" key="8">
    <source>
        <dbReference type="PROSITE-ProRule" id="PRU00175"/>
    </source>
</evidence>
<evidence type="ECO:0000313" key="10">
    <source>
        <dbReference type="EMBL" id="KAL2333533.1"/>
    </source>
</evidence>
<dbReference type="Proteomes" id="UP001603857">
    <property type="component" value="Unassembled WGS sequence"/>
</dbReference>
<name>A0ABD1MCL6_9FABA</name>
<keyword evidence="7" id="KW-0862">Zinc</keyword>
<dbReference type="InterPro" id="IPR045191">
    <property type="entry name" value="MBR1/2-like"/>
</dbReference>
<comment type="caution">
    <text evidence="10">The sequence shown here is derived from an EMBL/GenBank/DDBJ whole genome shotgun (WGS) entry which is preliminary data.</text>
</comment>
<evidence type="ECO:0000256" key="6">
    <source>
        <dbReference type="ARBA" id="ARBA00022786"/>
    </source>
</evidence>
<evidence type="ECO:0000256" key="2">
    <source>
        <dbReference type="ARBA" id="ARBA00012483"/>
    </source>
</evidence>
<dbReference type="InterPro" id="IPR001841">
    <property type="entry name" value="Znf_RING"/>
</dbReference>
<dbReference type="SUPFAM" id="SSF57850">
    <property type="entry name" value="RING/U-box"/>
    <property type="match status" value="1"/>
</dbReference>
<dbReference type="SMART" id="SM00184">
    <property type="entry name" value="RING"/>
    <property type="match status" value="1"/>
</dbReference>
<keyword evidence="5 8" id="KW-0863">Zinc-finger</keyword>
<evidence type="ECO:0000313" key="11">
    <source>
        <dbReference type="Proteomes" id="UP001603857"/>
    </source>
</evidence>
<feature type="domain" description="RING-type" evidence="9">
    <location>
        <begin position="92"/>
        <end position="134"/>
    </location>
</feature>
<dbReference type="PANTHER" id="PTHR22937">
    <property type="entry name" value="E3 UBIQUITIN-PROTEIN LIGASE RNF165"/>
    <property type="match status" value="1"/>
</dbReference>
<dbReference type="EMBL" id="JBGMDY010000005">
    <property type="protein sequence ID" value="KAL2333533.1"/>
    <property type="molecule type" value="Genomic_DNA"/>
</dbReference>